<evidence type="ECO:0000313" key="14">
    <source>
        <dbReference type="Proteomes" id="UP000010473"/>
    </source>
</evidence>
<dbReference type="Gene3D" id="1.20.120.160">
    <property type="entry name" value="HPT domain"/>
    <property type="match status" value="1"/>
</dbReference>
<dbReference type="SUPFAM" id="SSF55874">
    <property type="entry name" value="ATPase domain of HSP90 chaperone/DNA topoisomerase II/histidine kinase"/>
    <property type="match status" value="1"/>
</dbReference>
<dbReference type="PRINTS" id="PR00344">
    <property type="entry name" value="BCTRLSENSOR"/>
</dbReference>
<dbReference type="STRING" id="111780.Sta7437_2777"/>
<name>K9XW36_STAC7</name>
<dbReference type="Pfam" id="PF01584">
    <property type="entry name" value="CheW"/>
    <property type="match status" value="1"/>
</dbReference>
<dbReference type="Gene3D" id="3.40.50.2300">
    <property type="match status" value="1"/>
</dbReference>
<dbReference type="PROSITE" id="PS50894">
    <property type="entry name" value="HPT"/>
    <property type="match status" value="1"/>
</dbReference>
<dbReference type="PROSITE" id="PS50110">
    <property type="entry name" value="RESPONSE_REGULATORY"/>
    <property type="match status" value="1"/>
</dbReference>
<dbReference type="HOGENOM" id="CLU_000650_2_1_3"/>
<dbReference type="eggNOG" id="COG2198">
    <property type="taxonomic scope" value="Bacteria"/>
</dbReference>
<dbReference type="Pfam" id="PF02518">
    <property type="entry name" value="HATPase_c"/>
    <property type="match status" value="1"/>
</dbReference>
<accession>K9XW36</accession>
<comment type="catalytic activity">
    <reaction evidence="1">
        <text>ATP + protein L-histidine = ADP + protein N-phospho-L-histidine.</text>
        <dbReference type="EC" id="2.7.13.3"/>
    </reaction>
</comment>
<gene>
    <name evidence="13" type="ordered locus">Sta7437_2777</name>
</gene>
<feature type="modified residue" description="Phosphohistidine" evidence="7">
    <location>
        <position position="55"/>
    </location>
</feature>
<dbReference type="SUPFAM" id="SSF47226">
    <property type="entry name" value="Histidine-containing phosphotransfer domain, HPT domain"/>
    <property type="match status" value="1"/>
</dbReference>
<dbReference type="InterPro" id="IPR003594">
    <property type="entry name" value="HATPase_dom"/>
</dbReference>
<feature type="domain" description="CheW-like" evidence="11">
    <location>
        <begin position="763"/>
        <end position="908"/>
    </location>
</feature>
<dbReference type="RefSeq" id="WP_015193969.1">
    <property type="nucleotide sequence ID" value="NC_019748.1"/>
</dbReference>
<sequence length="1078" mass="120756">MITDPDIRDRAYQYFLEEAPALLETIEEEIFALNSDSIDAKTRPLRVNTLMRATHTLKGGAANVGLETIKTVAHSMEDVFKALYNPDLVIDAEIKKLLYESYECLRIPLTAELSKTSIDRSEILDRTATVFAQLQEKFGDYLVDQDAFPTSAELGLDVVESFFQAVIPERIQELSIALAAANPQHIAETLQLQADIFLGLAESLELPGFGEIAKTILTALQQYPQRAEEIAELAIANLRQAQQQVLNGDRALGGQPSEALLQLLNHSVSPKLEELWLPRSEQDEPFIEINAEEAEDFSNDFETDTELTIIQLNIATESSEENHPSELLSEIWGEEIVSEPESIDDTIIQTDEIITSQAQQSESEPSLDKEINHNQAEETIAQVTLESDQIQPETIEVDSLPTTIAKIGNISKQSSTNKTPNNQTVRVHLESLEKLNDLIGELLINQNQNVSKDEEIYNAIQKLVEQINHNEQIINQLIDLADEISLSEQQQKILQELPEKLTQITNQSNFLIQSSQKIERNKQLNQLLQQATDSNSHLARIADHLKNFNKQSRNNVQKQQRMLLNMRDELIETRMSPLGRIFNRFPRLIEQLLTSYDKQVDLKISGSHVLVDKAVEEKLYDPLLHLIRNAFDHGIESPAARSQSGKPSKGTIELRAYYQGNQTIIEVKDDGQGLNLEKIKQRGIERNLITPQQANSSNPSQLLELLFEPGFSTADRVSDLSGRGVGLDVVRSQIEAINGAIAIESTPNQGTIFALQIPLTLTIAKLMLTQAKGMTYALLIDSIERIVIPTSNQVKIFEGQKVLHWEHNGNNEIIPVRSLASLMEYCRTTQQQTDLSQENEYKPILLLHRQGGLLGLEVDRVLGEQELVIRPLGSAIAPPRYVYGCSILKDSSLTLVIDGAALHREFEYRSLSLNQRSFLGTQTQRALPSESEQSQPLLESSSASEIISQTLLVVDDSSSLRQTIAMSLQKISNQVIQAENGLNALEKLHQSEEIGLVVCDLEMPFMNGFQFLKAIRQHHNFSNIPVIILTSRDSAKHRKLALELGAAAYLIKPYREEELLDTIVKILNASNLKAQAFI</sequence>
<dbReference type="PROSITE" id="PS50109">
    <property type="entry name" value="HIS_KIN"/>
    <property type="match status" value="1"/>
</dbReference>
<dbReference type="Gene3D" id="2.30.30.40">
    <property type="entry name" value="SH3 Domains"/>
    <property type="match status" value="1"/>
</dbReference>
<evidence type="ECO:0000256" key="1">
    <source>
        <dbReference type="ARBA" id="ARBA00000085"/>
    </source>
</evidence>
<dbReference type="SUPFAM" id="SSF50341">
    <property type="entry name" value="CheW-like"/>
    <property type="match status" value="1"/>
</dbReference>
<dbReference type="InterPro" id="IPR011006">
    <property type="entry name" value="CheY-like_superfamily"/>
</dbReference>
<dbReference type="AlphaFoldDB" id="K9XW36"/>
<dbReference type="InterPro" id="IPR051315">
    <property type="entry name" value="Bact_Chemotaxis_CheA"/>
</dbReference>
<dbReference type="Gene3D" id="3.30.565.10">
    <property type="entry name" value="Histidine kinase-like ATPase, C-terminal domain"/>
    <property type="match status" value="1"/>
</dbReference>
<keyword evidence="6" id="KW-0902">Two-component regulatory system</keyword>
<evidence type="ECO:0000259" key="9">
    <source>
        <dbReference type="PROSITE" id="PS50109"/>
    </source>
</evidence>
<evidence type="ECO:0000256" key="4">
    <source>
        <dbReference type="ARBA" id="ARBA00022679"/>
    </source>
</evidence>
<reference evidence="14" key="1">
    <citation type="journal article" date="2013" name="Proc. Natl. Acad. Sci. U.S.A.">
        <title>Improving the coverage of the cyanobacterial phylum using diversity-driven genome sequencing.</title>
        <authorList>
            <person name="Shih P.M."/>
            <person name="Wu D."/>
            <person name="Latifi A."/>
            <person name="Axen S.D."/>
            <person name="Fewer D.P."/>
            <person name="Talla E."/>
            <person name="Calteau A."/>
            <person name="Cai F."/>
            <person name="Tandeau de Marsac N."/>
            <person name="Rippka R."/>
            <person name="Herdman M."/>
            <person name="Sivonen K."/>
            <person name="Coursin T."/>
            <person name="Laurent T."/>
            <person name="Goodwin L."/>
            <person name="Nolan M."/>
            <person name="Davenport K.W."/>
            <person name="Han C.S."/>
            <person name="Rubin E.M."/>
            <person name="Eisen J.A."/>
            <person name="Woyke T."/>
            <person name="Gugger M."/>
            <person name="Kerfeld C.A."/>
        </authorList>
    </citation>
    <scope>NUCLEOTIDE SEQUENCE [LARGE SCALE GENOMIC DNA]</scope>
    <source>
        <strain evidence="14">ATCC 29371 / PCC 7437</strain>
    </source>
</reference>
<dbReference type="InterPro" id="IPR036061">
    <property type="entry name" value="CheW-like_dom_sf"/>
</dbReference>
<evidence type="ECO:0000256" key="7">
    <source>
        <dbReference type="PROSITE-ProRule" id="PRU00110"/>
    </source>
</evidence>
<dbReference type="PANTHER" id="PTHR43395">
    <property type="entry name" value="SENSOR HISTIDINE KINASE CHEA"/>
    <property type="match status" value="1"/>
</dbReference>
<dbReference type="PANTHER" id="PTHR43395:SF1">
    <property type="entry name" value="CHEMOTAXIS PROTEIN CHEA"/>
    <property type="match status" value="1"/>
</dbReference>
<evidence type="ECO:0000256" key="6">
    <source>
        <dbReference type="ARBA" id="ARBA00023012"/>
    </source>
</evidence>
<dbReference type="SMART" id="SM01231">
    <property type="entry name" value="H-kinase_dim"/>
    <property type="match status" value="1"/>
</dbReference>
<evidence type="ECO:0000313" key="13">
    <source>
        <dbReference type="EMBL" id="AFZ36301.1"/>
    </source>
</evidence>
<dbReference type="CDD" id="cd00088">
    <property type="entry name" value="HPT"/>
    <property type="match status" value="1"/>
</dbReference>
<dbReference type="OrthoDB" id="291966at2"/>
<dbReference type="FunFam" id="3.30.565.10:FF:000016">
    <property type="entry name" value="Chemotaxis protein CheA, putative"/>
    <property type="match status" value="1"/>
</dbReference>
<dbReference type="PATRIC" id="fig|111780.3.peg.2892"/>
<dbReference type="InterPro" id="IPR008207">
    <property type="entry name" value="Sig_transdc_His_kin_Hpt_dom"/>
</dbReference>
<feature type="domain" description="Histidine kinase" evidence="9">
    <location>
        <begin position="492"/>
        <end position="761"/>
    </location>
</feature>
<evidence type="ECO:0000256" key="5">
    <source>
        <dbReference type="ARBA" id="ARBA00022777"/>
    </source>
</evidence>
<dbReference type="SMART" id="SM00387">
    <property type="entry name" value="HATPase_c"/>
    <property type="match status" value="1"/>
</dbReference>
<evidence type="ECO:0000256" key="8">
    <source>
        <dbReference type="PROSITE-ProRule" id="PRU00169"/>
    </source>
</evidence>
<feature type="domain" description="HPt" evidence="12">
    <location>
        <begin position="4"/>
        <end position="112"/>
    </location>
</feature>
<dbReference type="InterPro" id="IPR004105">
    <property type="entry name" value="CheA-like_dim"/>
</dbReference>
<keyword evidence="4" id="KW-0808">Transferase</keyword>
<dbReference type="Proteomes" id="UP000010473">
    <property type="component" value="Chromosome"/>
</dbReference>
<dbReference type="SMART" id="SM00260">
    <property type="entry name" value="CheW"/>
    <property type="match status" value="1"/>
</dbReference>
<dbReference type="EMBL" id="CP003653">
    <property type="protein sequence ID" value="AFZ36301.1"/>
    <property type="molecule type" value="Genomic_DNA"/>
</dbReference>
<dbReference type="InterPro" id="IPR036890">
    <property type="entry name" value="HATPase_C_sf"/>
</dbReference>
<keyword evidence="3 8" id="KW-0597">Phosphoprotein</keyword>
<dbReference type="InterPro" id="IPR001789">
    <property type="entry name" value="Sig_transdc_resp-reg_receiver"/>
</dbReference>
<dbReference type="GO" id="GO:0005737">
    <property type="term" value="C:cytoplasm"/>
    <property type="evidence" value="ECO:0007669"/>
    <property type="project" value="InterPro"/>
</dbReference>
<dbReference type="eggNOG" id="COG0643">
    <property type="taxonomic scope" value="Bacteria"/>
</dbReference>
<proteinExistence type="predicted"/>
<dbReference type="Pfam" id="PF01627">
    <property type="entry name" value="Hpt"/>
    <property type="match status" value="1"/>
</dbReference>
<protein>
    <recommendedName>
        <fullName evidence="2">histidine kinase</fullName>
        <ecNumber evidence="2">2.7.13.3</ecNumber>
    </recommendedName>
</protein>
<dbReference type="SMART" id="SM00073">
    <property type="entry name" value="HPT"/>
    <property type="match status" value="1"/>
</dbReference>
<evidence type="ECO:0000259" key="11">
    <source>
        <dbReference type="PROSITE" id="PS50851"/>
    </source>
</evidence>
<dbReference type="SUPFAM" id="SSF52172">
    <property type="entry name" value="CheY-like"/>
    <property type="match status" value="1"/>
</dbReference>
<feature type="domain" description="Response regulatory" evidence="10">
    <location>
        <begin position="950"/>
        <end position="1067"/>
    </location>
</feature>
<dbReference type="InterPro" id="IPR036641">
    <property type="entry name" value="HPT_dom_sf"/>
</dbReference>
<evidence type="ECO:0000259" key="12">
    <source>
        <dbReference type="PROSITE" id="PS50894"/>
    </source>
</evidence>
<keyword evidence="14" id="KW-1185">Reference proteome</keyword>
<keyword evidence="5 13" id="KW-0418">Kinase</keyword>
<dbReference type="GO" id="GO:0006935">
    <property type="term" value="P:chemotaxis"/>
    <property type="evidence" value="ECO:0007669"/>
    <property type="project" value="InterPro"/>
</dbReference>
<dbReference type="CDD" id="cd16916">
    <property type="entry name" value="HATPase_CheA-like"/>
    <property type="match status" value="1"/>
</dbReference>
<dbReference type="KEGG" id="scs:Sta7437_2777"/>
<dbReference type="EC" id="2.7.13.3" evidence="2"/>
<dbReference type="PROSITE" id="PS50851">
    <property type="entry name" value="CHEW"/>
    <property type="match status" value="1"/>
</dbReference>
<dbReference type="GO" id="GO:0000155">
    <property type="term" value="F:phosphorelay sensor kinase activity"/>
    <property type="evidence" value="ECO:0007669"/>
    <property type="project" value="InterPro"/>
</dbReference>
<evidence type="ECO:0000256" key="2">
    <source>
        <dbReference type="ARBA" id="ARBA00012438"/>
    </source>
</evidence>
<dbReference type="InterPro" id="IPR004358">
    <property type="entry name" value="Sig_transdc_His_kin-like_C"/>
</dbReference>
<dbReference type="InterPro" id="IPR005467">
    <property type="entry name" value="His_kinase_dom"/>
</dbReference>
<evidence type="ECO:0000259" key="10">
    <source>
        <dbReference type="PROSITE" id="PS50110"/>
    </source>
</evidence>
<feature type="modified residue" description="4-aspartylphosphate" evidence="8">
    <location>
        <position position="1000"/>
    </location>
</feature>
<dbReference type="eggNOG" id="COG0745">
    <property type="taxonomic scope" value="Bacteria"/>
</dbReference>
<dbReference type="SMART" id="SM00448">
    <property type="entry name" value="REC"/>
    <property type="match status" value="1"/>
</dbReference>
<organism evidence="13 14">
    <name type="scientific">Stanieria cyanosphaera (strain ATCC 29371 / PCC 7437)</name>
    <dbReference type="NCBI Taxonomy" id="111780"/>
    <lineage>
        <taxon>Bacteria</taxon>
        <taxon>Bacillati</taxon>
        <taxon>Cyanobacteriota</taxon>
        <taxon>Cyanophyceae</taxon>
        <taxon>Pleurocapsales</taxon>
        <taxon>Dermocarpellaceae</taxon>
        <taxon>Stanieria</taxon>
    </lineage>
</organism>
<dbReference type="InterPro" id="IPR002545">
    <property type="entry name" value="CheW-lke_dom"/>
</dbReference>
<evidence type="ECO:0000256" key="3">
    <source>
        <dbReference type="ARBA" id="ARBA00022553"/>
    </source>
</evidence>
<dbReference type="Pfam" id="PF00072">
    <property type="entry name" value="Response_reg"/>
    <property type="match status" value="1"/>
</dbReference>